<keyword evidence="2" id="KW-1185">Reference proteome</keyword>
<evidence type="ECO:0000313" key="1">
    <source>
        <dbReference type="EMBL" id="GAA1814538.1"/>
    </source>
</evidence>
<protein>
    <recommendedName>
        <fullName evidence="3">DUF222 domain-containing protein</fullName>
    </recommendedName>
</protein>
<sequence>MDAAAVRIRLRDAQTRLVSAELQLGGDSPHEWEHAAEIAVSAGIAASDAICGHVLGYRAAGDAHREAVATLRDAANASTVLPVLRELVEGELIRADAQHYRFAARRLKRMRRLAASDPSSAEGVDAFIADLRERHRRRPRLQLEFTRAGLP</sequence>
<dbReference type="EMBL" id="BAAANJ010000009">
    <property type="protein sequence ID" value="GAA1814538.1"/>
    <property type="molecule type" value="Genomic_DNA"/>
</dbReference>
<name>A0ABN2M9J5_9MICO</name>
<dbReference type="RefSeq" id="WP_344296637.1">
    <property type="nucleotide sequence ID" value="NZ_BAAANJ010000009.1"/>
</dbReference>
<gene>
    <name evidence="1" type="ORF">GCM10009749_25030</name>
</gene>
<organism evidence="1 2">
    <name type="scientific">Agromyces neolithicus</name>
    <dbReference type="NCBI Taxonomy" id="269420"/>
    <lineage>
        <taxon>Bacteria</taxon>
        <taxon>Bacillati</taxon>
        <taxon>Actinomycetota</taxon>
        <taxon>Actinomycetes</taxon>
        <taxon>Micrococcales</taxon>
        <taxon>Microbacteriaceae</taxon>
        <taxon>Agromyces</taxon>
    </lineage>
</organism>
<comment type="caution">
    <text evidence="1">The sequence shown here is derived from an EMBL/GenBank/DDBJ whole genome shotgun (WGS) entry which is preliminary data.</text>
</comment>
<reference evidence="1 2" key="1">
    <citation type="journal article" date="2019" name="Int. J. Syst. Evol. Microbiol.">
        <title>The Global Catalogue of Microorganisms (GCM) 10K type strain sequencing project: providing services to taxonomists for standard genome sequencing and annotation.</title>
        <authorList>
            <consortium name="The Broad Institute Genomics Platform"/>
            <consortium name="The Broad Institute Genome Sequencing Center for Infectious Disease"/>
            <person name="Wu L."/>
            <person name="Ma J."/>
        </authorList>
    </citation>
    <scope>NUCLEOTIDE SEQUENCE [LARGE SCALE GENOMIC DNA]</scope>
    <source>
        <strain evidence="1 2">JCM 14322</strain>
    </source>
</reference>
<accession>A0ABN2M9J5</accession>
<evidence type="ECO:0008006" key="3">
    <source>
        <dbReference type="Google" id="ProtNLM"/>
    </source>
</evidence>
<proteinExistence type="predicted"/>
<evidence type="ECO:0000313" key="2">
    <source>
        <dbReference type="Proteomes" id="UP001500002"/>
    </source>
</evidence>
<dbReference type="Proteomes" id="UP001500002">
    <property type="component" value="Unassembled WGS sequence"/>
</dbReference>